<gene>
    <name evidence="1" type="ORF">AEth_01287</name>
</gene>
<protein>
    <recommendedName>
        <fullName evidence="3">Nucleoside 2-deoxyribosyltransferase</fullName>
    </recommendedName>
</protein>
<evidence type="ECO:0008006" key="3">
    <source>
        <dbReference type="Google" id="ProtNLM"/>
    </source>
</evidence>
<reference evidence="2" key="1">
    <citation type="submission" date="2019-01" db="EMBL/GenBank/DDBJ databases">
        <title>Anaerobic oxidation of ethane by archaea from a marine hydrocarbon seep.</title>
        <authorList>
            <person name="Musat F."/>
        </authorList>
    </citation>
    <scope>NUCLEOTIDE SEQUENCE [LARGE SCALE GENOMIC DNA]</scope>
</reference>
<dbReference type="EMBL" id="RPGO01000029">
    <property type="protein sequence ID" value="RZB29319.1"/>
    <property type="molecule type" value="Genomic_DNA"/>
</dbReference>
<proteinExistence type="predicted"/>
<name>A0A8B3S0P7_9EURY</name>
<accession>A0A8B3S0P7</accession>
<dbReference type="Gene3D" id="3.40.50.450">
    <property type="match status" value="1"/>
</dbReference>
<evidence type="ECO:0000313" key="2">
    <source>
        <dbReference type="Proteomes" id="UP000291831"/>
    </source>
</evidence>
<sequence length="213" mass="24777">MTKISIYLSGSIKKGKDDTKRSFWTYDDMKYIINNIHGYEVNILNPATENIKRSNPLENFGADLYLVKMSDFLFTDLREKRGIGVGSEMTMAKYYKIPVISICPKESNYRRSKLENVCGEDLYDWIHPFVLGLSDKIVENLKEAIEWVNEFVKRSTYIKDLDKKPHPVDEFQKISNNWEKNDIKDFGIIDEAIRLFIENQLDNSAELDDANGN</sequence>
<comment type="caution">
    <text evidence="1">The sequence shown here is derived from an EMBL/GenBank/DDBJ whole genome shotgun (WGS) entry which is preliminary data.</text>
</comment>
<dbReference type="Proteomes" id="UP000291831">
    <property type="component" value="Unassembled WGS sequence"/>
</dbReference>
<organism evidence="1 2">
    <name type="scientific">Candidatus Argoarchaeum ethanivorans</name>
    <dbReference type="NCBI Taxonomy" id="2608793"/>
    <lineage>
        <taxon>Archaea</taxon>
        <taxon>Methanobacteriati</taxon>
        <taxon>Methanobacteriota</taxon>
        <taxon>Stenosarchaea group</taxon>
        <taxon>Methanomicrobia</taxon>
        <taxon>Methanosarcinales</taxon>
        <taxon>Methanosarcinales incertae sedis</taxon>
        <taxon>GOM Arc I cluster</taxon>
        <taxon>Candidatus Argoarchaeum</taxon>
    </lineage>
</organism>
<evidence type="ECO:0000313" key="1">
    <source>
        <dbReference type="EMBL" id="RZB29319.1"/>
    </source>
</evidence>
<dbReference type="AlphaFoldDB" id="A0A8B3S0P7"/>